<evidence type="ECO:0000256" key="1">
    <source>
        <dbReference type="SAM" id="Phobius"/>
    </source>
</evidence>
<feature type="transmembrane region" description="Helical" evidence="1">
    <location>
        <begin position="304"/>
        <end position="323"/>
    </location>
</feature>
<keyword evidence="3" id="KW-1185">Reference proteome</keyword>
<evidence type="ECO:0000313" key="3">
    <source>
        <dbReference type="Proteomes" id="UP000039865"/>
    </source>
</evidence>
<accession>A0A078A8D7</accession>
<dbReference type="Proteomes" id="UP000039865">
    <property type="component" value="Unassembled WGS sequence"/>
</dbReference>
<feature type="transmembrane region" description="Helical" evidence="1">
    <location>
        <begin position="205"/>
        <end position="224"/>
    </location>
</feature>
<feature type="transmembrane region" description="Helical" evidence="1">
    <location>
        <begin position="335"/>
        <end position="364"/>
    </location>
</feature>
<organism evidence="2 3">
    <name type="scientific">Stylonychia lemnae</name>
    <name type="common">Ciliate</name>
    <dbReference type="NCBI Taxonomy" id="5949"/>
    <lineage>
        <taxon>Eukaryota</taxon>
        <taxon>Sar</taxon>
        <taxon>Alveolata</taxon>
        <taxon>Ciliophora</taxon>
        <taxon>Intramacronucleata</taxon>
        <taxon>Spirotrichea</taxon>
        <taxon>Stichotrichia</taxon>
        <taxon>Sporadotrichida</taxon>
        <taxon>Oxytrichidae</taxon>
        <taxon>Stylonychinae</taxon>
        <taxon>Stylonychia</taxon>
    </lineage>
</organism>
<gene>
    <name evidence="2" type="primary">Contig6972.g7459</name>
    <name evidence="2" type="ORF">STYLEM_6008</name>
</gene>
<feature type="transmembrane region" description="Helical" evidence="1">
    <location>
        <begin position="168"/>
        <end position="184"/>
    </location>
</feature>
<feature type="transmembrane region" description="Helical" evidence="1">
    <location>
        <begin position="57"/>
        <end position="75"/>
    </location>
</feature>
<protein>
    <recommendedName>
        <fullName evidence="4">Transmembrane protein</fullName>
    </recommendedName>
</protein>
<reference evidence="2 3" key="1">
    <citation type="submission" date="2014-06" db="EMBL/GenBank/DDBJ databases">
        <authorList>
            <person name="Swart Estienne"/>
        </authorList>
    </citation>
    <scope>NUCLEOTIDE SEQUENCE [LARGE SCALE GENOMIC DNA]</scope>
    <source>
        <strain evidence="2 3">130c</strain>
    </source>
</reference>
<dbReference type="EMBL" id="CCKQ01005780">
    <property type="protein sequence ID" value="CDW77041.1"/>
    <property type="molecule type" value="Genomic_DNA"/>
</dbReference>
<feature type="transmembrane region" description="Helical" evidence="1">
    <location>
        <begin position="95"/>
        <end position="115"/>
    </location>
</feature>
<dbReference type="InParanoid" id="A0A078A8D7"/>
<evidence type="ECO:0008006" key="4">
    <source>
        <dbReference type="Google" id="ProtNLM"/>
    </source>
</evidence>
<keyword evidence="1" id="KW-0472">Membrane</keyword>
<feature type="transmembrane region" description="Helical" evidence="1">
    <location>
        <begin position="19"/>
        <end position="37"/>
    </location>
</feature>
<dbReference type="AlphaFoldDB" id="A0A078A8D7"/>
<name>A0A078A8D7_STYLE</name>
<evidence type="ECO:0000313" key="2">
    <source>
        <dbReference type="EMBL" id="CDW77041.1"/>
    </source>
</evidence>
<keyword evidence="1" id="KW-0812">Transmembrane</keyword>
<keyword evidence="1" id="KW-1133">Transmembrane helix</keyword>
<proteinExistence type="predicted"/>
<sequence>MGVMEGIGFYDIAYESTRLIFVVLAKAGIAITGVYFSLKQVQNLDDTSIPQYQETKYYYLFMSLFLLLECIDIFVDYFTDLKATGKICKFIPAKIANTMIIAFQIPFIVIGLVMYNQRISTSWNDRKVHYINYELSQNITLFNMTLSERRELASEEADEFIDNITKDYLVFSIIVAMGLLLNIYQLFSVIAEREGGTWEKVLEKLIFDMLLSGVVVILVVQLITPLSLEIDFTENQVDQLSLWRKQARFSKIASNDFTIGIESFYALGVACFDVIQGLVKAVAYGCDKKNDGISLGVKLLMFKCFIFVIPGIIAILSIFIYYSQTTSALQFDSPAVLFFSCICIELGFFSLLFMFSILLCMLGICKCCC</sequence>